<evidence type="ECO:0000256" key="2">
    <source>
        <dbReference type="ARBA" id="ARBA00023125"/>
    </source>
</evidence>
<keyword evidence="3" id="KW-0804">Transcription</keyword>
<dbReference type="PROSITE" id="PS51011">
    <property type="entry name" value="ARID"/>
    <property type="match status" value="1"/>
</dbReference>
<dbReference type="InterPro" id="IPR001606">
    <property type="entry name" value="ARID_dom"/>
</dbReference>
<evidence type="ECO:0000313" key="9">
    <source>
        <dbReference type="EMBL" id="KAK8529715.1"/>
    </source>
</evidence>
<evidence type="ECO:0000259" key="8">
    <source>
        <dbReference type="PROSITE" id="PS51011"/>
    </source>
</evidence>
<evidence type="ECO:0000256" key="6">
    <source>
        <dbReference type="SAM" id="MobiDB-lite"/>
    </source>
</evidence>
<comment type="similarity">
    <text evidence="5">Belongs to the small heat shock protein (HSP20) family.</text>
</comment>
<dbReference type="Proteomes" id="UP001472677">
    <property type="component" value="Unassembled WGS sequence"/>
</dbReference>
<dbReference type="PANTHER" id="PTHR15348">
    <property type="entry name" value="AT-RICH INTERACTIVE DOMAIN-CONTAINING PROTEIN ARID DOMAIN- CONTAINING PROTEIN DEAD RINGER PROTEIN B-CELL REGULATOR OF IGH TRANSCRIPTION BRIGHT"/>
    <property type="match status" value="1"/>
</dbReference>
<dbReference type="Pfam" id="PF01388">
    <property type="entry name" value="ARID"/>
    <property type="match status" value="1"/>
</dbReference>
<evidence type="ECO:0000256" key="1">
    <source>
        <dbReference type="ARBA" id="ARBA00023015"/>
    </source>
</evidence>
<dbReference type="EMBL" id="JBBPBM010000036">
    <property type="protein sequence ID" value="KAK8529715.1"/>
    <property type="molecule type" value="Genomic_DNA"/>
</dbReference>
<dbReference type="SUPFAM" id="SSF46774">
    <property type="entry name" value="ARID-like"/>
    <property type="match status" value="1"/>
</dbReference>
<dbReference type="InterPro" id="IPR002068">
    <property type="entry name" value="A-crystallin/Hsp20_dom"/>
</dbReference>
<reference evidence="9 10" key="1">
    <citation type="journal article" date="2024" name="G3 (Bethesda)">
        <title>Genome assembly of Hibiscus sabdariffa L. provides insights into metabolisms of medicinal natural products.</title>
        <authorList>
            <person name="Kim T."/>
        </authorList>
    </citation>
    <scope>NUCLEOTIDE SEQUENCE [LARGE SCALE GENOMIC DNA]</scope>
    <source>
        <strain evidence="9">TK-2024</strain>
        <tissue evidence="9">Old leaves</tissue>
    </source>
</reference>
<dbReference type="CDD" id="cd16100">
    <property type="entry name" value="ARID"/>
    <property type="match status" value="1"/>
</dbReference>
<proteinExistence type="inferred from homology"/>
<comment type="caution">
    <text evidence="9">The sequence shown here is derived from an EMBL/GenBank/DDBJ whole genome shotgun (WGS) entry which is preliminary data.</text>
</comment>
<dbReference type="InterPro" id="IPR045147">
    <property type="entry name" value="ARI3A/B/C"/>
</dbReference>
<accession>A0ABR2D4K2</accession>
<evidence type="ECO:0000256" key="3">
    <source>
        <dbReference type="ARBA" id="ARBA00023163"/>
    </source>
</evidence>
<evidence type="ECO:0000256" key="4">
    <source>
        <dbReference type="ARBA" id="ARBA00023242"/>
    </source>
</evidence>
<keyword evidence="2" id="KW-0238">DNA-binding</keyword>
<feature type="compositionally biased region" description="Polar residues" evidence="6">
    <location>
        <begin position="380"/>
        <end position="391"/>
    </location>
</feature>
<dbReference type="SMART" id="SM01014">
    <property type="entry name" value="ARID"/>
    <property type="match status" value="1"/>
</dbReference>
<keyword evidence="1" id="KW-0805">Transcription regulation</keyword>
<feature type="region of interest" description="Disordered" evidence="6">
    <location>
        <begin position="377"/>
        <end position="430"/>
    </location>
</feature>
<evidence type="ECO:0000256" key="5">
    <source>
        <dbReference type="PROSITE-ProRule" id="PRU00285"/>
    </source>
</evidence>
<dbReference type="InterPro" id="IPR036431">
    <property type="entry name" value="ARID_dom_sf"/>
</dbReference>
<sequence>MLVGIKAHKEFQNLNGLANTCGEICLLSPAVTVQRTQKSRFVPESHLTQPARAQLSELGLKLCLVTQKEKMTGCGSEAQMCGSKPVMEKPEAVVVTEPVGLAPMETETEASEVKDHVQVEESGRLTSQLLRDNPDSVEKQAVPDQIDGHKDKKSHNVVVVLALPAAGVKVKDLLKSGGNHNAKFKDVEDKSVAETVTKLDEIKHDNGLSGSSSAEIKVKPQDDDNGVWGTEEEQAAFVKEVEAFHKNNNLEFRRPKFYKQNLNLLKLWRAVNKLGGYEKSYMVYLLLFLFVAHRTCTSVSSTFRNYYEKALLKYEMHGHEPPKSAPSTAEPITAVPITAIPSTAEPITAVPITAIPSTAEPITAVPITAIPSTAEPITAVPQQPGSTQAPGSSGVKRAAAARAMKDKSSSPAPKSVRQPKTSGSLKRKTPPSVVYDGVQLSLHNAKRLQFGTKAVDIGDASEWVTINVDKNDNGYCIYVLIPGNMHEEVNVKCDPEGRLVISGEPKKVNDPWGIKPFKKVLKLPSRIDSSKTHVVVSKTGRLKVIAPFEQADVME</sequence>
<organism evidence="9 10">
    <name type="scientific">Hibiscus sabdariffa</name>
    <name type="common">roselle</name>
    <dbReference type="NCBI Taxonomy" id="183260"/>
    <lineage>
        <taxon>Eukaryota</taxon>
        <taxon>Viridiplantae</taxon>
        <taxon>Streptophyta</taxon>
        <taxon>Embryophyta</taxon>
        <taxon>Tracheophyta</taxon>
        <taxon>Spermatophyta</taxon>
        <taxon>Magnoliopsida</taxon>
        <taxon>eudicotyledons</taxon>
        <taxon>Gunneridae</taxon>
        <taxon>Pentapetalae</taxon>
        <taxon>rosids</taxon>
        <taxon>malvids</taxon>
        <taxon>Malvales</taxon>
        <taxon>Malvaceae</taxon>
        <taxon>Malvoideae</taxon>
        <taxon>Hibiscus</taxon>
    </lineage>
</organism>
<keyword evidence="4" id="KW-0539">Nucleus</keyword>
<feature type="domain" description="SHSP" evidence="7">
    <location>
        <begin position="457"/>
        <end position="555"/>
    </location>
</feature>
<feature type="domain" description="ARID" evidence="8">
    <location>
        <begin position="231"/>
        <end position="319"/>
    </location>
</feature>
<dbReference type="Gene3D" id="1.10.150.60">
    <property type="entry name" value="ARID DNA-binding domain"/>
    <property type="match status" value="1"/>
</dbReference>
<dbReference type="SUPFAM" id="SSF49764">
    <property type="entry name" value="HSP20-like chaperones"/>
    <property type="match status" value="1"/>
</dbReference>
<feature type="region of interest" description="Disordered" evidence="6">
    <location>
        <begin position="204"/>
        <end position="225"/>
    </location>
</feature>
<evidence type="ECO:0000259" key="7">
    <source>
        <dbReference type="PROSITE" id="PS01031"/>
    </source>
</evidence>
<dbReference type="PANTHER" id="PTHR15348:SF19">
    <property type="entry name" value="ARID DOMAIN-CONTAINING PROTEIN"/>
    <property type="match status" value="1"/>
</dbReference>
<dbReference type="Gene3D" id="2.60.40.790">
    <property type="match status" value="1"/>
</dbReference>
<keyword evidence="10" id="KW-1185">Reference proteome</keyword>
<gene>
    <name evidence="9" type="ORF">V6N12_060488</name>
</gene>
<dbReference type="SMART" id="SM00501">
    <property type="entry name" value="BRIGHT"/>
    <property type="match status" value="1"/>
</dbReference>
<name>A0ABR2D4K2_9ROSI</name>
<dbReference type="PROSITE" id="PS01031">
    <property type="entry name" value="SHSP"/>
    <property type="match status" value="1"/>
</dbReference>
<evidence type="ECO:0000313" key="10">
    <source>
        <dbReference type="Proteomes" id="UP001472677"/>
    </source>
</evidence>
<protein>
    <recommendedName>
        <fullName evidence="11">SHSP domain-containing protein</fullName>
    </recommendedName>
</protein>
<evidence type="ECO:0008006" key="11">
    <source>
        <dbReference type="Google" id="ProtNLM"/>
    </source>
</evidence>
<dbReference type="CDD" id="cd00298">
    <property type="entry name" value="ACD_sHsps_p23-like"/>
    <property type="match status" value="1"/>
</dbReference>
<dbReference type="InterPro" id="IPR008978">
    <property type="entry name" value="HSP20-like_chaperone"/>
</dbReference>